<dbReference type="InterPro" id="IPR050836">
    <property type="entry name" value="SDS22/Internalin_LRR"/>
</dbReference>
<gene>
    <name evidence="5" type="ORF">ADUPG1_014210</name>
</gene>
<dbReference type="InterPro" id="IPR032675">
    <property type="entry name" value="LRR_dom_sf"/>
</dbReference>
<organism evidence="5 6">
    <name type="scientific">Aduncisulcus paluster</name>
    <dbReference type="NCBI Taxonomy" id="2918883"/>
    <lineage>
        <taxon>Eukaryota</taxon>
        <taxon>Metamonada</taxon>
        <taxon>Carpediemonas-like organisms</taxon>
        <taxon>Aduncisulcus</taxon>
    </lineage>
</organism>
<dbReference type="InterPro" id="IPR001611">
    <property type="entry name" value="Leu-rich_rpt"/>
</dbReference>
<feature type="non-terminal residue" evidence="5">
    <location>
        <position position="1520"/>
    </location>
</feature>
<dbReference type="PROSITE" id="PS51450">
    <property type="entry name" value="LRR"/>
    <property type="match status" value="6"/>
</dbReference>
<dbReference type="PROSITE" id="PS00022">
    <property type="entry name" value="EGF_1"/>
    <property type="match status" value="1"/>
</dbReference>
<dbReference type="Proteomes" id="UP001057375">
    <property type="component" value="Unassembled WGS sequence"/>
</dbReference>
<comment type="caution">
    <text evidence="5">The sequence shown here is derived from an EMBL/GenBank/DDBJ whole genome shotgun (WGS) entry which is preliminary data.</text>
</comment>
<keyword evidence="6" id="KW-1185">Reference proteome</keyword>
<evidence type="ECO:0000313" key="6">
    <source>
        <dbReference type="Proteomes" id="UP001057375"/>
    </source>
</evidence>
<sequence>MEPGKSGVTPVAAEQRFVTYELFEYELLDESIIADSDSDVIFSGDIPFPTDHTIIESATYSITHGNWESSHCEARVRALNEEENIISKYTYLTYVEDDYLTEIIEIDITNFDGTYMSINVDIDYDWLQLFRWEIEITSIILSINYLAYSCEAGYEFPSESLYTCEPLCYGSLGDSECGIGTCTAPDTCECESNVWGSQCQYSCPVAYYDDGTEDLCSSIYDQGTCDDSTNLCVCNSGYMGDACEFVEFADSDLESFICALSTMSCSDEGHITPTELASLSILDISDVTDITDLGGLSFASGLTKLIASRSSFTESFVFNISEISSLTSLTYVDLSGTDIPSHTATYLSQLPSSVTTLILNDTSLSSSSSFSPFNLTTLSVRDNTSFAPSSSAVFPSSLTVLDISGCVSITDLSVFPTELTKLSVERMNLTPNFDFSYFTSLTTLSVGNNTDFEVSEEGVFPSSLEYLVMNDTAQSFLYFLVLNIPNIVSLDLSNNDISDPSPLYALSSTLTYVNLDNNKICEASSSDLADHFLDNLGSSLTDSPTVDCDNQSCQCASFDTAQALSANIVCSQTGSSSNTWYAVCASDSITTYADASAITCTRAISSSNSCVGGCAYGSECRSISSDDPTAGECVDVLSDLALHSCVVSLFSADSLHIDSSVSPALLSVASLKTLTGSSSNTWYAVCASDSITTYADASAITCTRAISSSNSCVGGCAYGSECRSISSDDPTAGECVDVLSDLALHSCVVSLFSADSLHIDSSVSPALLSVASLKTLVSVNDGAGTISPSLNCSDAIIGDLTGIEHLTGITHIDLSFTDISDSSNLSYISTLSNLEYLNLSNCSFSSLPDLSLLSSLTELNVSSTNISLPSITPTSDLLPTNLVKLYASSTLIDNSGFTTHIATHLSNLNELDLSNTSVTDITGLSETQCEILTHLFLGGNGALSGVDTILPSMTALVSLDISGNNLSSIPDLSSCNSLLSSLNLSSNPDIFFVEPISTYGLTSLTTLDVSGCSLSDVSPLFYLPNLVTLDISSNLLCSGSNLISVLLAKFVSPVLSTFISSPQYCPSGCSSAVSDVSMFSANKVCVETVPNSNVWSVVCNSNSYTEYSSSTSFDCTVPTDSSTNCDGGCMYGEECRASSPNSTTGYCETVVPDIALHECLLSHIAESDREDDVFSIASMHNIDNSIDCHDYSISLSTTIVISDLTGLEHAINISSLDLSSNASIYDVSPLYSLTSLEYLFLDSCEISIWDFTNPSGYALKTLSVPSTTLTNSQLVVSTMELFTELSILDISNNTSVDDISGLSAVLSTLTNLDISNISSSMTDLTPLLSELGGLASSNTILTNLNISGQILESNVSQLSMFKSLEKLIASSCDLDDASLFSIASISTLTTLDVSANSLTDISLLFQLSELTSLDVSENKLCGVTDEIFTPFFTLSDIITITTGNESTSTAIDQDDAYCGYCSDSTPSVDPSSNVVCKEVWSGEYHTDCAIFSYRDYSNSGSGSGSEEPLTCVNFGSEVDT</sequence>
<dbReference type="SUPFAM" id="SSF52058">
    <property type="entry name" value="L domain-like"/>
    <property type="match status" value="3"/>
</dbReference>
<dbReference type="EMBL" id="BQXS01013857">
    <property type="protein sequence ID" value="GKT29807.1"/>
    <property type="molecule type" value="Genomic_DNA"/>
</dbReference>
<protein>
    <recommendedName>
        <fullName evidence="3 4">EGF-like domain-containing protein</fullName>
    </recommendedName>
</protein>
<dbReference type="PANTHER" id="PTHR46652">
    <property type="entry name" value="LEUCINE-RICH REPEAT AND IQ DOMAIN-CONTAINING PROTEIN 1-RELATED"/>
    <property type="match status" value="1"/>
</dbReference>
<proteinExistence type="predicted"/>
<dbReference type="InterPro" id="IPR000742">
    <property type="entry name" value="EGF"/>
</dbReference>
<evidence type="ECO:0000259" key="3">
    <source>
        <dbReference type="PROSITE" id="PS00022"/>
    </source>
</evidence>
<keyword evidence="1" id="KW-0433">Leucine-rich repeat</keyword>
<feature type="domain" description="EGF-like" evidence="3 4">
    <location>
        <begin position="232"/>
        <end position="243"/>
    </location>
</feature>
<name>A0ABQ5KBI2_9EUKA</name>
<dbReference type="SMART" id="SM00369">
    <property type="entry name" value="LRR_TYP"/>
    <property type="match status" value="6"/>
</dbReference>
<dbReference type="Gene3D" id="3.80.10.10">
    <property type="entry name" value="Ribonuclease Inhibitor"/>
    <property type="match status" value="4"/>
</dbReference>
<dbReference type="InterPro" id="IPR003591">
    <property type="entry name" value="Leu-rich_rpt_typical-subtyp"/>
</dbReference>
<dbReference type="SMART" id="SM00365">
    <property type="entry name" value="LRR_SD22"/>
    <property type="match status" value="7"/>
</dbReference>
<evidence type="ECO:0000259" key="4">
    <source>
        <dbReference type="PROSITE" id="PS01186"/>
    </source>
</evidence>
<evidence type="ECO:0000313" key="5">
    <source>
        <dbReference type="EMBL" id="GKT29807.1"/>
    </source>
</evidence>
<dbReference type="InterPro" id="IPR006553">
    <property type="entry name" value="Leu-rich_rpt_Cys-con_subtyp"/>
</dbReference>
<dbReference type="SMART" id="SM00367">
    <property type="entry name" value="LRR_CC"/>
    <property type="match status" value="7"/>
</dbReference>
<dbReference type="SMART" id="SM00364">
    <property type="entry name" value="LRR_BAC"/>
    <property type="match status" value="4"/>
</dbReference>
<accession>A0ABQ5KBI2</accession>
<evidence type="ECO:0000256" key="2">
    <source>
        <dbReference type="ARBA" id="ARBA00022737"/>
    </source>
</evidence>
<dbReference type="PANTHER" id="PTHR46652:SF3">
    <property type="entry name" value="LEUCINE-RICH REPEAT-CONTAINING PROTEIN 9"/>
    <property type="match status" value="1"/>
</dbReference>
<dbReference type="PROSITE" id="PS01186">
    <property type="entry name" value="EGF_2"/>
    <property type="match status" value="1"/>
</dbReference>
<dbReference type="Gene3D" id="2.170.300.10">
    <property type="entry name" value="Tie2 ligand-binding domain superfamily"/>
    <property type="match status" value="1"/>
</dbReference>
<reference evidence="5" key="1">
    <citation type="submission" date="2022-03" db="EMBL/GenBank/DDBJ databases">
        <title>Draft genome sequence of Aduncisulcus paluster, a free-living microaerophilic Fornicata.</title>
        <authorList>
            <person name="Yuyama I."/>
            <person name="Kume K."/>
            <person name="Tamura T."/>
            <person name="Inagaki Y."/>
            <person name="Hashimoto T."/>
        </authorList>
    </citation>
    <scope>NUCLEOTIDE SEQUENCE</scope>
    <source>
        <strain evidence="5">NY0171</strain>
    </source>
</reference>
<keyword evidence="2" id="KW-0677">Repeat</keyword>
<evidence type="ECO:0000256" key="1">
    <source>
        <dbReference type="ARBA" id="ARBA00022614"/>
    </source>
</evidence>